<feature type="region of interest" description="Disordered" evidence="1">
    <location>
        <begin position="49"/>
        <end position="68"/>
    </location>
</feature>
<dbReference type="Pfam" id="PF16297">
    <property type="entry name" value="DUF4939"/>
    <property type="match status" value="1"/>
</dbReference>
<dbReference type="AlphaFoldDB" id="A0AAD3MGB2"/>
<dbReference type="InterPro" id="IPR032549">
    <property type="entry name" value="DUF4939"/>
</dbReference>
<accession>A0AAD3MGB2</accession>
<keyword evidence="4" id="KW-1185">Reference proteome</keyword>
<comment type="caution">
    <text evidence="3">The sequence shown here is derived from an EMBL/GenBank/DDBJ whole genome shotgun (WGS) entry which is preliminary data.</text>
</comment>
<evidence type="ECO:0000259" key="2">
    <source>
        <dbReference type="Pfam" id="PF16297"/>
    </source>
</evidence>
<dbReference type="Proteomes" id="UP001279410">
    <property type="component" value="Unassembled WGS sequence"/>
</dbReference>
<organism evidence="3 4">
    <name type="scientific">Lates japonicus</name>
    <name type="common">Japanese lates</name>
    <dbReference type="NCBI Taxonomy" id="270547"/>
    <lineage>
        <taxon>Eukaryota</taxon>
        <taxon>Metazoa</taxon>
        <taxon>Chordata</taxon>
        <taxon>Craniata</taxon>
        <taxon>Vertebrata</taxon>
        <taxon>Euteleostomi</taxon>
        <taxon>Actinopterygii</taxon>
        <taxon>Neopterygii</taxon>
        <taxon>Teleostei</taxon>
        <taxon>Neoteleostei</taxon>
        <taxon>Acanthomorphata</taxon>
        <taxon>Carangaria</taxon>
        <taxon>Carangaria incertae sedis</taxon>
        <taxon>Centropomidae</taxon>
        <taxon>Lates</taxon>
    </lineage>
</organism>
<name>A0AAD3MGB2_LATJO</name>
<evidence type="ECO:0000313" key="4">
    <source>
        <dbReference type="Proteomes" id="UP001279410"/>
    </source>
</evidence>
<proteinExistence type="predicted"/>
<reference evidence="3" key="1">
    <citation type="submission" date="2022-08" db="EMBL/GenBank/DDBJ databases">
        <title>Genome sequencing of akame (Lates japonicus).</title>
        <authorList>
            <person name="Hashiguchi Y."/>
            <person name="Takahashi H."/>
        </authorList>
    </citation>
    <scope>NUCLEOTIDE SEQUENCE</scope>
    <source>
        <strain evidence="3">Kochi</strain>
    </source>
</reference>
<feature type="domain" description="DUF4939" evidence="2">
    <location>
        <begin position="76"/>
        <end position="156"/>
    </location>
</feature>
<protein>
    <recommendedName>
        <fullName evidence="2">DUF4939 domain-containing protein</fullName>
    </recommendedName>
</protein>
<evidence type="ECO:0000256" key="1">
    <source>
        <dbReference type="SAM" id="MobiDB-lite"/>
    </source>
</evidence>
<feature type="compositionally biased region" description="Pro residues" evidence="1">
    <location>
        <begin position="52"/>
        <end position="62"/>
    </location>
</feature>
<evidence type="ECO:0000313" key="3">
    <source>
        <dbReference type="EMBL" id="GLD53001.1"/>
    </source>
</evidence>
<dbReference type="EMBL" id="BRZM01000015">
    <property type="protein sequence ID" value="GLD53001.1"/>
    <property type="molecule type" value="Genomic_DNA"/>
</dbReference>
<gene>
    <name evidence="3" type="ORF">AKAME5_000581600</name>
</gene>
<sequence>MKNPADTDPVHQAVSHHGVLLSQHTLALREVMEGLSDLATKVLEIQDQINQPPSPEDQPPAPTSAAPTLVPIKEPWVPSPDRFDCEFGLCHSFLLQCDLVFTQQPHTCSSEQSRIAYLIGLLRGNALAWATALWEKQSPVTATYAAFTAEMRRVFDHPVRGQDASKRLLSLCQGLVSLAIHIDNQLRERRRDSGAHPLHLWCSLLLLQVSAHSKVREAQPGIP</sequence>